<dbReference type="InterPro" id="IPR013947">
    <property type="entry name" value="Mediator_Med14"/>
</dbReference>
<comment type="caution">
    <text evidence="12">The sequence shown here is derived from an EMBL/GenBank/DDBJ whole genome shotgun (WGS) entry which is preliminary data.</text>
</comment>
<dbReference type="Pfam" id="PF08638">
    <property type="entry name" value="Med14"/>
    <property type="match status" value="1"/>
</dbReference>
<name>A0A9P5CLT0_CRYP1</name>
<dbReference type="PANTHER" id="PTHR12809:SF2">
    <property type="entry name" value="MEDIATOR OF RNA POLYMERASE II TRANSCRIPTION SUBUNIT 14"/>
    <property type="match status" value="1"/>
</dbReference>
<evidence type="ECO:0000256" key="5">
    <source>
        <dbReference type="ARBA" id="ARBA00023159"/>
    </source>
</evidence>
<keyword evidence="4 9" id="KW-0805">Transcription regulation</keyword>
<gene>
    <name evidence="12" type="ORF">M406DRAFT_341585</name>
</gene>
<dbReference type="EMBL" id="MU032350">
    <property type="protein sequence ID" value="KAF3762351.1"/>
    <property type="molecule type" value="Genomic_DNA"/>
</dbReference>
<evidence type="ECO:0000256" key="4">
    <source>
        <dbReference type="ARBA" id="ARBA00023015"/>
    </source>
</evidence>
<evidence type="ECO:0000256" key="2">
    <source>
        <dbReference type="ARBA" id="ARBA00007813"/>
    </source>
</evidence>
<dbReference type="RefSeq" id="XP_040773330.1">
    <property type="nucleotide sequence ID" value="XM_040921679.1"/>
</dbReference>
<organism evidence="12 13">
    <name type="scientific">Cryphonectria parasitica (strain ATCC 38755 / EP155)</name>
    <dbReference type="NCBI Taxonomy" id="660469"/>
    <lineage>
        <taxon>Eukaryota</taxon>
        <taxon>Fungi</taxon>
        <taxon>Dikarya</taxon>
        <taxon>Ascomycota</taxon>
        <taxon>Pezizomycotina</taxon>
        <taxon>Sordariomycetes</taxon>
        <taxon>Sordariomycetidae</taxon>
        <taxon>Diaporthales</taxon>
        <taxon>Cryphonectriaceae</taxon>
        <taxon>Cryphonectria-Endothia species complex</taxon>
        <taxon>Cryphonectria</taxon>
    </lineage>
</organism>
<feature type="domain" description="Mediator complex subunit MED14 N-terminal" evidence="11">
    <location>
        <begin position="39"/>
        <end position="247"/>
    </location>
</feature>
<dbReference type="Proteomes" id="UP000803844">
    <property type="component" value="Unassembled WGS sequence"/>
</dbReference>
<comment type="subunit">
    <text evidence="9">Component of the Mediator complex.</text>
</comment>
<comment type="function">
    <text evidence="9">Component of the Mediator complex, a coactivator involved in the regulated transcription of nearly all RNA polymerase II-dependent genes. Mediator functions as a bridge to convey information from gene-specific regulatory proteins to the basal RNA polymerase II transcription machinery. Mediator is recruited to promoters by direct interactions with regulatory proteins and serves as a scaffold for the assembly of a functional preinitiation complex with RNA polymerase II and the general transcription factors.</text>
</comment>
<dbReference type="GeneID" id="63838808"/>
<dbReference type="AlphaFoldDB" id="A0A9P5CLT0"/>
<dbReference type="PANTHER" id="PTHR12809">
    <property type="entry name" value="MEDIATOR COMPLEX SUBUNIT"/>
    <property type="match status" value="1"/>
</dbReference>
<evidence type="ECO:0000313" key="12">
    <source>
        <dbReference type="EMBL" id="KAF3762351.1"/>
    </source>
</evidence>
<evidence type="ECO:0000313" key="13">
    <source>
        <dbReference type="Proteomes" id="UP000803844"/>
    </source>
</evidence>
<feature type="region of interest" description="Disordered" evidence="10">
    <location>
        <begin position="67"/>
        <end position="88"/>
    </location>
</feature>
<dbReference type="GO" id="GO:0070847">
    <property type="term" value="C:core mediator complex"/>
    <property type="evidence" value="ECO:0007669"/>
    <property type="project" value="TreeGrafter"/>
</dbReference>
<keyword evidence="7 9" id="KW-0539">Nucleus</keyword>
<feature type="region of interest" description="Disordered" evidence="10">
    <location>
        <begin position="598"/>
        <end position="624"/>
    </location>
</feature>
<accession>A0A9P5CLT0</accession>
<feature type="region of interest" description="Disordered" evidence="10">
    <location>
        <begin position="1"/>
        <end position="22"/>
    </location>
</feature>
<reference evidence="12" key="1">
    <citation type="journal article" date="2020" name="Phytopathology">
        <title>Genome sequence of the chestnut blight fungus Cryphonectria parasitica EP155: A fundamental resource for an archetypical invasive plant pathogen.</title>
        <authorList>
            <person name="Crouch J.A."/>
            <person name="Dawe A."/>
            <person name="Aerts A."/>
            <person name="Barry K."/>
            <person name="Churchill A.C.L."/>
            <person name="Grimwood J."/>
            <person name="Hillman B."/>
            <person name="Milgroom M.G."/>
            <person name="Pangilinan J."/>
            <person name="Smith M."/>
            <person name="Salamov A."/>
            <person name="Schmutz J."/>
            <person name="Yadav J."/>
            <person name="Grigoriev I.V."/>
            <person name="Nuss D."/>
        </authorList>
    </citation>
    <scope>NUCLEOTIDE SEQUENCE</scope>
    <source>
        <strain evidence="12">EP155</strain>
    </source>
</reference>
<sequence>MVNGNIDSIQQGQADSNATGQTIMSSLPPEIAHITANYYPLPFILQRLAQKSHNELQLRVEELARMPPGQGAAANGNPSGSGEDSSEENQNKKAFLLNFLNELHAKWTKALVMSEWSRKSGQVSKLVDLHSHILEQLAKYNIVLDRMGHVKRGIYDIRLPNPDIKTALQVLSTGRADWMPGNRFIPPPALKAEEIQKWFGELNTLLSFRLTLHDYDKIPYEFRDFTVKDGRVTFKVQGEFEVDLTIGNDDPESQWWFIDFRFDFSPAPQELTDKVRHFMTMNVNDVLGRQGLKGCYDFLHGYVLTHKIRELQRQAVLLSQQHWINHIKVEPLNRALCIQYWAQRYLGTGPKPEANAGPKSWIIIGVNSGKTPSADSLPSLHPTSYLTIRWFRDGKEVTGDADLSSFGTETISAEDLLNRIICKHVSYILKSISDKLMSKPRYASRQVSVSMKLHKSEPSESILVIQLTHSETLSVKINGVTGNFYLEPTKPLISRREAILNLRGRDAVEDSFGQIEHIRCESLFEELVRLGRAMGWVMCKRPVLPDEAKKLHPSREFYQLLWLRRDTWPSPWYVVVCVSLAGDNWWLVEVVDDGANPAKAAPSTAPNRVASQLPDGRNNKMHNQPNARIKTYKPLTMPVNPKLSTDFFSRLTKMVNVAMCGFKDSPPDYHGVGKPEFGFKPVDNPYLPPGRKMPGMFYKTAAVMRQLPSRDGERTTRPLKTSWAGDYVTMTYREEVEGAQGRPEIIQDVKVKVKDKSMFSLIKKKHVDRDVRYDAQAGQFVMQIQRTMDSSCIPLIATRLKAIDRLVEFVSSMGDRAGGVKCESVTLRKFVFTYGEAGSDASTRDKRWKVTLDLAKHQEIKIHLEAGSPHTRILDMLNKLINSQIGMKALPRCLQATLPLHRVLDSLEATWAVLSENGQGFFEVVPHALDWITVHFELAAVANNKSPRRLRLSVRVRTRNGEAWWEVQRYGREGGQRDELDEVLQPIFTSRITPEGWQGLDTAVVVKVGGGGIEALLSKISAAVKALATGVPATAAAIQLNMASSQAAPIVLD</sequence>
<dbReference type="OrthoDB" id="205099at2759"/>
<evidence type="ECO:0000256" key="9">
    <source>
        <dbReference type="RuleBase" id="RU365082"/>
    </source>
</evidence>
<evidence type="ECO:0000256" key="8">
    <source>
        <dbReference type="ARBA" id="ARBA00032007"/>
    </source>
</evidence>
<keyword evidence="13" id="KW-1185">Reference proteome</keyword>
<keyword evidence="6 9" id="KW-0804">Transcription</keyword>
<dbReference type="GO" id="GO:0006357">
    <property type="term" value="P:regulation of transcription by RNA polymerase II"/>
    <property type="evidence" value="ECO:0007669"/>
    <property type="project" value="InterPro"/>
</dbReference>
<protein>
    <recommendedName>
        <fullName evidence="3 9">Mediator of RNA polymerase II transcription subunit 14</fullName>
    </recommendedName>
    <alternativeName>
        <fullName evidence="8 9">Mediator complex subunit 14</fullName>
    </alternativeName>
</protein>
<evidence type="ECO:0000256" key="6">
    <source>
        <dbReference type="ARBA" id="ARBA00023163"/>
    </source>
</evidence>
<dbReference type="InterPro" id="IPR055122">
    <property type="entry name" value="Med14_N"/>
</dbReference>
<keyword evidence="5 9" id="KW-0010">Activator</keyword>
<evidence type="ECO:0000256" key="10">
    <source>
        <dbReference type="SAM" id="MobiDB-lite"/>
    </source>
</evidence>
<dbReference type="GO" id="GO:0003712">
    <property type="term" value="F:transcription coregulator activity"/>
    <property type="evidence" value="ECO:0007669"/>
    <property type="project" value="UniProtKB-UniRule"/>
</dbReference>
<dbReference type="Pfam" id="PF26204">
    <property type="entry name" value="Med14_fung"/>
    <property type="match status" value="1"/>
</dbReference>
<dbReference type="GO" id="GO:0016592">
    <property type="term" value="C:mediator complex"/>
    <property type="evidence" value="ECO:0007669"/>
    <property type="project" value="UniProtKB-UniRule"/>
</dbReference>
<evidence type="ECO:0000256" key="7">
    <source>
        <dbReference type="ARBA" id="ARBA00023242"/>
    </source>
</evidence>
<evidence type="ECO:0000256" key="3">
    <source>
        <dbReference type="ARBA" id="ARBA00019619"/>
    </source>
</evidence>
<evidence type="ECO:0000259" key="11">
    <source>
        <dbReference type="Pfam" id="PF08638"/>
    </source>
</evidence>
<proteinExistence type="inferred from homology"/>
<comment type="subcellular location">
    <subcellularLocation>
        <location evidence="1 9">Nucleus</location>
    </subcellularLocation>
</comment>
<feature type="compositionally biased region" description="Low complexity" evidence="10">
    <location>
        <begin position="67"/>
        <end position="82"/>
    </location>
</feature>
<comment type="similarity">
    <text evidence="2 9">Belongs to the Mediator complex subunit 14 family.</text>
</comment>
<evidence type="ECO:0000256" key="1">
    <source>
        <dbReference type="ARBA" id="ARBA00004123"/>
    </source>
</evidence>